<reference evidence="3" key="1">
    <citation type="journal article" date="2019" name="Sci. Rep.">
        <title>Draft genome of Tanacetum cinerariifolium, the natural source of mosquito coil.</title>
        <authorList>
            <person name="Yamashiro T."/>
            <person name="Shiraishi A."/>
            <person name="Satake H."/>
            <person name="Nakayama K."/>
        </authorList>
    </citation>
    <scope>NUCLEOTIDE SEQUENCE</scope>
</reference>
<name>A0A6L2JPF8_TANCI</name>
<sequence length="2205" mass="250757">MVGPVKEPYEPTIVEEKLDMKNEIKARGTILMALPNKDQPNFHSYQDVKLLMEAIEKRYGGNKESKKVHRTLLKQQYENFTTSSSETLDQTFDRNKAKIETISLDDLYNNLKIYEPELTGSSSTSQNPQNVAFLSSNITNSTSSTKEADNTAYGVSTTQIQGNAVNSTSVDNLSDAVICAFLASQSNSSQLAREDLEQIDPDDLEEIYLKSKVECFNYHKNGHFARECRAPKNQENRDREYGRKIVPVENPTENALIAQDGIRGYDWSYQAEEEHPTNFALMALTSLGSSSNSDSEENVKSRSDKGYHAVPPPYTGNYIPPKPDLMFIDEHVKSEFMDVVSNVSSSGSKTVESNVESVDVKNKEFEPKVKIKTVRPCIEKIKFVKITREKVDKVETPKQHKHYPRENQRNWNNLMSQRLRSKFKMINKACYVCGSFEHLEYDCDKRVVRPVWNNSRRVNHKNFANKMNHPNPKRRFVPQAILTKSCKLKTAGTPVNTVRPVNTADSKPIVNYLRPTSNAYKNGYSQAIRPFNKYSAYKKYIFNKEETNDILLKMKIIMVDLFPLEMVKVEYLEKVKSKLEDWILMMCTSTTKDETSRILRTFITGIENQLDCKVKVIRCDNETEFKNSIMNQFCDIKGIKREFSVPRTPQQNGVAERKNRTLIEAARTISPVNTARLSFVNAASPSPINAAGTPASTNAFEEHPFKLFSPFKNAFSLPHVPIVTPIDDTGIFGNAYNDEAIEEKVDMNNMVSSYTIPDAPLTKFLKDHPKDQVISSIETPVQTRQTTKINEEHDYDEVFAPVARIKSIRLFLAYASFKDFVVYQMDVKSALLYEKIEDETASTPIEPNKALVKDVETKDIDVHLYRSMIGSLMYLIASRPDITFAVCACTRFQVTSKTSHLYAVKRIFRYLKANSTTEAEYVVAASCCGRVLWIQNQMLDYGFHLMNTKIYIDNESTICIVKNLVFHSKTKHIEIRHHFIRDSYEKKLIQVTKISQSSGPTNLVADETVYKEWEDRMESTAMIASSLEAEQDSGNINRTKSMATLNEPLPSGLGSGPRCQVTILGGAKAQTRFEAASKQSNNPPLSRAKVKKVSDQEQTQALVDKQKVIITEESIRRGLKFDDAEGTACLPNDTIFAVLARIGSTMAFPIICLANNQKFNFSKYIFDNMVKHLEGGVKFLMFPRFLQVFLDKQVERMTKHKEIYVISSHTKKIFANIKRQGQGFSRTVTPLFETIMKKMKPKKKQRQSAKVHSPSSEIHVEESIPTPSNDPLPSAKKIAKLKKKVKKLENKRKSRPTGLRRLKKVGTSKQVESSKEKDSLGAQKDASKQGRNIEDVDQDVEIALVDEAHGRMHDSEMFGVDDLEGNEVFVDVREKTVEKKVSTADLVTIAGEVVTAASVEDSAAPTTATTADVDDELTLAKTLIAIKAVKPKVFSTAIITPRAKGIVFHEQVQAHKPTVSSSKDKGKAKMIEPEKPLIKKDQITLDEKVARKLEAKMRAEIEEEKRIAMEKDEANRAEQAKVADDDIAELKRCLEIVPEDDNDVAIEATPLSSKSPTIVDYKIYRETKKSYFNIIRADGNSQNYLTFGTMFKNFNREDLEVLRSIVKERFKKTNSVDDMKNLLFQTLKTMFEPHVEDIIWKYQQGAIKVNNWKLFDSCGFVLLVYKVAAVFNKVNAAKSRVTTAVRVSTGDATKFEEPKVIGDCFLIKEDASVGHIGLWFKGLLKSEYTTSFKDKVVRQELVSKGSGELGFIRKVESLCSFGTAGTIETTGMSGWPFMKWGMDIICPLPEALGKIKYLIVAIDYFTKWFKAKPVMTITRKQVKNIALDNIVCRFRIRTTIIPYNRTHLYSVSYADDDVDNFKTCCPSYTFDDGCRVLRELILHRSSINNSARLSNKFRRFYFIFKFGISGLLYHVVTTIADIIRDDEPMWAVDRVVDLTPGFAITIPEIVNEFAIKDTENEVVHLMMFPLSLTREAKTCVDELNEGTIEMWDELRIDFIIRFFPPALFDRFLVEIRAFSQHENESLTDDLLCMKKCSETAMVIICQKAKLSKSIIMTRFYNDYRDRDLNRDNWRSSERNDYHRDNYRSNTNDKPYNLQKQFNDFMKSQQSTNAFVKETFMDLKTQLESVAKNHQASIQNLKTKFNRLADKQSGRPSGSLPSNTQPNPRGSNYKAYQPPPARNENVNAVFTRSGKSYNPPDNPNGQ</sequence>
<dbReference type="PANTHER" id="PTHR11439:SF509">
    <property type="entry name" value="RNA-DIRECTED DNA POLYMERASE"/>
    <property type="match status" value="1"/>
</dbReference>
<feature type="compositionally biased region" description="Basic and acidic residues" evidence="1">
    <location>
        <begin position="2071"/>
        <end position="2086"/>
    </location>
</feature>
<dbReference type="InterPro" id="IPR036875">
    <property type="entry name" value="Znf_CCHC_sf"/>
</dbReference>
<dbReference type="GO" id="GO:0003676">
    <property type="term" value="F:nucleic acid binding"/>
    <property type="evidence" value="ECO:0007669"/>
    <property type="project" value="InterPro"/>
</dbReference>
<dbReference type="InterPro" id="IPR036397">
    <property type="entry name" value="RNaseH_sf"/>
</dbReference>
<dbReference type="PROSITE" id="PS50994">
    <property type="entry name" value="INTEGRASE"/>
    <property type="match status" value="1"/>
</dbReference>
<dbReference type="Pfam" id="PF07727">
    <property type="entry name" value="RVT_2"/>
    <property type="match status" value="1"/>
</dbReference>
<feature type="compositionally biased region" description="Basic residues" evidence="1">
    <location>
        <begin position="1238"/>
        <end position="1249"/>
    </location>
</feature>
<feature type="compositionally biased region" description="Polar residues" evidence="1">
    <location>
        <begin position="2153"/>
        <end position="2169"/>
    </location>
</feature>
<dbReference type="InterPro" id="IPR013103">
    <property type="entry name" value="RVT_2"/>
</dbReference>
<feature type="compositionally biased region" description="Polar residues" evidence="1">
    <location>
        <begin position="2183"/>
        <end position="2195"/>
    </location>
</feature>
<evidence type="ECO:0000313" key="3">
    <source>
        <dbReference type="EMBL" id="GEU38512.1"/>
    </source>
</evidence>
<dbReference type="InterPro" id="IPR001584">
    <property type="entry name" value="Integrase_cat-core"/>
</dbReference>
<dbReference type="PANTHER" id="PTHR11439">
    <property type="entry name" value="GAG-POL-RELATED RETROTRANSPOSON"/>
    <property type="match status" value="1"/>
</dbReference>
<proteinExistence type="predicted"/>
<dbReference type="InterPro" id="IPR001878">
    <property type="entry name" value="Znf_CCHC"/>
</dbReference>
<feature type="compositionally biased region" description="Basic residues" evidence="1">
    <location>
        <begin position="1277"/>
        <end position="1306"/>
    </location>
</feature>
<comment type="caution">
    <text evidence="3">The sequence shown here is derived from an EMBL/GenBank/DDBJ whole genome shotgun (WGS) entry which is preliminary data.</text>
</comment>
<feature type="domain" description="Integrase catalytic" evidence="2">
    <location>
        <begin position="549"/>
        <end position="718"/>
    </location>
</feature>
<feature type="region of interest" description="Disordered" evidence="1">
    <location>
        <begin position="2071"/>
        <end position="2095"/>
    </location>
</feature>
<dbReference type="SMART" id="SM00343">
    <property type="entry name" value="ZnF_C2HC"/>
    <property type="match status" value="2"/>
</dbReference>
<dbReference type="EMBL" id="BKCJ010001060">
    <property type="protein sequence ID" value="GEU38512.1"/>
    <property type="molecule type" value="Genomic_DNA"/>
</dbReference>
<feature type="region of interest" description="Disordered" evidence="1">
    <location>
        <begin position="2149"/>
        <end position="2205"/>
    </location>
</feature>
<accession>A0A6L2JPF8</accession>
<feature type="region of interest" description="Disordered" evidence="1">
    <location>
        <begin position="1238"/>
        <end position="1335"/>
    </location>
</feature>
<organism evidence="3">
    <name type="scientific">Tanacetum cinerariifolium</name>
    <name type="common">Dalmatian daisy</name>
    <name type="synonym">Chrysanthemum cinerariifolium</name>
    <dbReference type="NCBI Taxonomy" id="118510"/>
    <lineage>
        <taxon>Eukaryota</taxon>
        <taxon>Viridiplantae</taxon>
        <taxon>Streptophyta</taxon>
        <taxon>Embryophyta</taxon>
        <taxon>Tracheophyta</taxon>
        <taxon>Spermatophyta</taxon>
        <taxon>Magnoliopsida</taxon>
        <taxon>eudicotyledons</taxon>
        <taxon>Gunneridae</taxon>
        <taxon>Pentapetalae</taxon>
        <taxon>asterids</taxon>
        <taxon>campanulids</taxon>
        <taxon>Asterales</taxon>
        <taxon>Asteraceae</taxon>
        <taxon>Asteroideae</taxon>
        <taxon>Anthemideae</taxon>
        <taxon>Anthemidinae</taxon>
        <taxon>Tanacetum</taxon>
    </lineage>
</organism>
<feature type="compositionally biased region" description="Basic and acidic residues" evidence="1">
    <location>
        <begin position="1312"/>
        <end position="1334"/>
    </location>
</feature>
<dbReference type="CDD" id="cd09272">
    <property type="entry name" value="RNase_HI_RT_Ty1"/>
    <property type="match status" value="1"/>
</dbReference>
<feature type="compositionally biased region" description="Basic and acidic residues" evidence="1">
    <location>
        <begin position="297"/>
        <end position="307"/>
    </location>
</feature>
<dbReference type="SUPFAM" id="SSF53098">
    <property type="entry name" value="Ribonuclease H-like"/>
    <property type="match status" value="2"/>
</dbReference>
<dbReference type="InterPro" id="IPR012337">
    <property type="entry name" value="RNaseH-like_sf"/>
</dbReference>
<feature type="region of interest" description="Disordered" evidence="1">
    <location>
        <begin position="289"/>
        <end position="314"/>
    </location>
</feature>
<gene>
    <name evidence="3" type="ORF">Tci_010490</name>
</gene>
<dbReference type="GO" id="GO:0008270">
    <property type="term" value="F:zinc ion binding"/>
    <property type="evidence" value="ECO:0007669"/>
    <property type="project" value="InterPro"/>
</dbReference>
<evidence type="ECO:0000259" key="2">
    <source>
        <dbReference type="PROSITE" id="PS50994"/>
    </source>
</evidence>
<dbReference type="GO" id="GO:0015074">
    <property type="term" value="P:DNA integration"/>
    <property type="evidence" value="ECO:0007669"/>
    <property type="project" value="InterPro"/>
</dbReference>
<dbReference type="Gene3D" id="3.30.420.10">
    <property type="entry name" value="Ribonuclease H-like superfamily/Ribonuclease H"/>
    <property type="match status" value="2"/>
</dbReference>
<evidence type="ECO:0000256" key="1">
    <source>
        <dbReference type="SAM" id="MobiDB-lite"/>
    </source>
</evidence>
<protein>
    <recommendedName>
        <fullName evidence="2">Integrase catalytic domain-containing protein</fullName>
    </recommendedName>
</protein>
<dbReference type="SUPFAM" id="SSF57756">
    <property type="entry name" value="Retrovirus zinc finger-like domains"/>
    <property type="match status" value="1"/>
</dbReference>